<reference evidence="1 2" key="1">
    <citation type="submission" date="2019-03" db="EMBL/GenBank/DDBJ databases">
        <title>Whole genome sequence of Arthrobacter sp JH1-1.</title>
        <authorList>
            <person name="Trinh H.N."/>
        </authorList>
    </citation>
    <scope>NUCLEOTIDE SEQUENCE [LARGE SCALE GENOMIC DNA]</scope>
    <source>
        <strain evidence="1 2">JH1-1</strain>
    </source>
</reference>
<name>A0A4V2ZT37_9MICC</name>
<dbReference type="EMBL" id="SMRU01000012">
    <property type="protein sequence ID" value="TDF95604.1"/>
    <property type="molecule type" value="Genomic_DNA"/>
</dbReference>
<gene>
    <name evidence="1" type="ORF">E1809_11295</name>
</gene>
<keyword evidence="2" id="KW-1185">Reference proteome</keyword>
<comment type="caution">
    <text evidence="1">The sequence shown here is derived from an EMBL/GenBank/DDBJ whole genome shotgun (WGS) entry which is preliminary data.</text>
</comment>
<evidence type="ECO:0000313" key="2">
    <source>
        <dbReference type="Proteomes" id="UP000295511"/>
    </source>
</evidence>
<dbReference type="AlphaFoldDB" id="A0A4V2ZT37"/>
<evidence type="ECO:0000313" key="1">
    <source>
        <dbReference type="EMBL" id="TDF95604.1"/>
    </source>
</evidence>
<proteinExistence type="predicted"/>
<dbReference type="RefSeq" id="WP_133204335.1">
    <property type="nucleotide sequence ID" value="NZ_SMRU01000012.1"/>
</dbReference>
<protein>
    <submittedName>
        <fullName evidence="1">Uncharacterized protein</fullName>
    </submittedName>
</protein>
<organism evidence="1 2">
    <name type="scientific">Arthrobacter terricola</name>
    <dbReference type="NCBI Taxonomy" id="2547396"/>
    <lineage>
        <taxon>Bacteria</taxon>
        <taxon>Bacillati</taxon>
        <taxon>Actinomycetota</taxon>
        <taxon>Actinomycetes</taxon>
        <taxon>Micrococcales</taxon>
        <taxon>Micrococcaceae</taxon>
        <taxon>Arthrobacter</taxon>
    </lineage>
</organism>
<sequence length="110" mass="12789">MTLYEVLEEVRSADRGVLIITKEREEGLRMTPNRIPDDQLGDQYYNHALHKVDDIEPFVEMAFRLDEMSKGGRINDMRRLLAVFTVDREQAAYRRGYIDGGINQITEDTP</sequence>
<accession>A0A4V2ZT37</accession>
<dbReference type="Proteomes" id="UP000295511">
    <property type="component" value="Unassembled WGS sequence"/>
</dbReference>